<dbReference type="Proteomes" id="UP000019151">
    <property type="component" value="Chromosome"/>
</dbReference>
<feature type="region of interest" description="Disordered" evidence="1">
    <location>
        <begin position="33"/>
        <end position="100"/>
    </location>
</feature>
<evidence type="ECO:0000256" key="1">
    <source>
        <dbReference type="SAM" id="MobiDB-lite"/>
    </source>
</evidence>
<feature type="chain" id="PRO_5004795187" description="DUF5683 domain-containing protein" evidence="2">
    <location>
        <begin position="32"/>
        <end position="250"/>
    </location>
</feature>
<evidence type="ECO:0000313" key="4">
    <source>
        <dbReference type="Proteomes" id="UP000019151"/>
    </source>
</evidence>
<dbReference type="KEGG" id="gba:J421_3196"/>
<evidence type="ECO:0000313" key="3">
    <source>
        <dbReference type="EMBL" id="AHG90733.1"/>
    </source>
</evidence>
<accession>W0RMT7</accession>
<keyword evidence="4" id="KW-1185">Reference proteome</keyword>
<dbReference type="RefSeq" id="WP_025412200.1">
    <property type="nucleotide sequence ID" value="NZ_CP007128.1"/>
</dbReference>
<evidence type="ECO:0008006" key="5">
    <source>
        <dbReference type="Google" id="ProtNLM"/>
    </source>
</evidence>
<evidence type="ECO:0000256" key="2">
    <source>
        <dbReference type="SAM" id="SignalP"/>
    </source>
</evidence>
<dbReference type="InParanoid" id="W0RMT7"/>
<protein>
    <recommendedName>
        <fullName evidence="5">DUF5683 domain-containing protein</fullName>
    </recommendedName>
</protein>
<gene>
    <name evidence="3" type="ORF">J421_3196</name>
</gene>
<reference evidence="3 4" key="1">
    <citation type="journal article" date="2014" name="Genome Announc.">
        <title>Genome Sequence and Methylome of Soil Bacterium Gemmatirosa kalamazoonensis KBS708T, a Member of the Rarely Cultivated Gemmatimonadetes Phylum.</title>
        <authorList>
            <person name="Debruyn J.M."/>
            <person name="Radosevich M."/>
            <person name="Wommack K.E."/>
            <person name="Polson S.W."/>
            <person name="Hauser L.J."/>
            <person name="Fawaz M.N."/>
            <person name="Korlach J."/>
            <person name="Tsai Y.C."/>
        </authorList>
    </citation>
    <scope>NUCLEOTIDE SEQUENCE [LARGE SCALE GENOMIC DNA]</scope>
    <source>
        <strain evidence="3 4">KBS708</strain>
    </source>
</reference>
<feature type="compositionally biased region" description="Low complexity" evidence="1">
    <location>
        <begin position="71"/>
        <end position="82"/>
    </location>
</feature>
<dbReference type="EMBL" id="CP007128">
    <property type="protein sequence ID" value="AHG90733.1"/>
    <property type="molecule type" value="Genomic_DNA"/>
</dbReference>
<dbReference type="HOGENOM" id="CLU_1110169_0_0_0"/>
<feature type="signal peptide" evidence="2">
    <location>
        <begin position="1"/>
        <end position="31"/>
    </location>
</feature>
<dbReference type="STRING" id="861299.J421_3196"/>
<feature type="compositionally biased region" description="Low complexity" evidence="1">
    <location>
        <begin position="48"/>
        <end position="58"/>
    </location>
</feature>
<proteinExistence type="predicted"/>
<sequence>MTPFVSRAWRARWLGGGALALVAVCASTARAQVPVPRPDTTRRDTTRRAPAPADTVRPSTRPTVPVITDTAPNVPAAVAPPRDTTRRAPRPPRAVGASAIPRPPISARRALIYSILVPGLGQSKLDRTATGAFFMAVEAGALAMVAKSTFDLAEAKAFRGDSLIATSFPVDTAGNPVTGTGAGTRVPNLFNGSLARARRLHLEDWIAVIAFNHLIAGAEAFVSANLWAVPGEVSVRPSEHGATLAMKVSW</sequence>
<dbReference type="eggNOG" id="ENOG5034ADU">
    <property type="taxonomic scope" value="Bacteria"/>
</dbReference>
<dbReference type="OrthoDB" id="9799729at2"/>
<name>W0RMT7_9BACT</name>
<keyword evidence="2" id="KW-0732">Signal</keyword>
<dbReference type="AlphaFoldDB" id="W0RMT7"/>
<organism evidence="3 4">
    <name type="scientific">Gemmatirosa kalamazoonensis</name>
    <dbReference type="NCBI Taxonomy" id="861299"/>
    <lineage>
        <taxon>Bacteria</taxon>
        <taxon>Pseudomonadati</taxon>
        <taxon>Gemmatimonadota</taxon>
        <taxon>Gemmatimonadia</taxon>
        <taxon>Gemmatimonadales</taxon>
        <taxon>Gemmatimonadaceae</taxon>
        <taxon>Gemmatirosa</taxon>
    </lineage>
</organism>